<feature type="region of interest" description="Disordered" evidence="3">
    <location>
        <begin position="114"/>
        <end position="195"/>
    </location>
</feature>
<dbReference type="Gene3D" id="4.10.240.10">
    <property type="entry name" value="Zn(2)-C6 fungal-type DNA-binding domain"/>
    <property type="match status" value="1"/>
</dbReference>
<feature type="region of interest" description="Disordered" evidence="3">
    <location>
        <begin position="54"/>
        <end position="77"/>
    </location>
</feature>
<accession>A0A0A1TBG9</accession>
<dbReference type="EMBL" id="CDHN01000002">
    <property type="protein sequence ID" value="CEJ84648.1"/>
    <property type="molecule type" value="Genomic_DNA"/>
</dbReference>
<reference evidence="5 6" key="1">
    <citation type="journal article" date="2015" name="Genome Announc.">
        <title>Draft Genome Sequence and Gene Annotation of the Entomopathogenic Fungus Verticillium hemipterigenum.</title>
        <authorList>
            <person name="Horn F."/>
            <person name="Habel A."/>
            <person name="Scharf D.H."/>
            <person name="Dworschak J."/>
            <person name="Brakhage A.A."/>
            <person name="Guthke R."/>
            <person name="Hertweck C."/>
            <person name="Linde J."/>
        </authorList>
    </citation>
    <scope>NUCLEOTIDE SEQUENCE [LARGE SCALE GENOMIC DNA]</scope>
</reference>
<evidence type="ECO:0000259" key="4">
    <source>
        <dbReference type="PROSITE" id="PS50048"/>
    </source>
</evidence>
<dbReference type="AlphaFoldDB" id="A0A0A1TBG9"/>
<dbReference type="Pfam" id="PF11951">
    <property type="entry name" value="Fungal_trans_2"/>
    <property type="match status" value="1"/>
</dbReference>
<feature type="region of interest" description="Disordered" evidence="3">
    <location>
        <begin position="15"/>
        <end position="34"/>
    </location>
</feature>
<dbReference type="CDD" id="cd00067">
    <property type="entry name" value="GAL4"/>
    <property type="match status" value="1"/>
</dbReference>
<evidence type="ECO:0000256" key="2">
    <source>
        <dbReference type="ARBA" id="ARBA00023242"/>
    </source>
</evidence>
<feature type="compositionally biased region" description="Polar residues" evidence="3">
    <location>
        <begin position="132"/>
        <end position="142"/>
    </location>
</feature>
<dbReference type="InterPro" id="IPR021858">
    <property type="entry name" value="Fun_TF"/>
</dbReference>
<dbReference type="GO" id="GO:0000981">
    <property type="term" value="F:DNA-binding transcription factor activity, RNA polymerase II-specific"/>
    <property type="evidence" value="ECO:0007669"/>
    <property type="project" value="InterPro"/>
</dbReference>
<proteinExistence type="predicted"/>
<dbReference type="SUPFAM" id="SSF57701">
    <property type="entry name" value="Zn2/Cys6 DNA-binding domain"/>
    <property type="match status" value="1"/>
</dbReference>
<feature type="compositionally biased region" description="Polar residues" evidence="3">
    <location>
        <begin position="172"/>
        <end position="195"/>
    </location>
</feature>
<dbReference type="STRING" id="1531966.A0A0A1TBG9"/>
<dbReference type="PANTHER" id="PTHR37534:SF10">
    <property type="entry name" value="ZN(II)2CYS6 TRANSCRIPTION FACTOR (EUROFUNG)"/>
    <property type="match status" value="1"/>
</dbReference>
<evidence type="ECO:0000313" key="5">
    <source>
        <dbReference type="EMBL" id="CEJ84648.1"/>
    </source>
</evidence>
<dbReference type="GO" id="GO:0005634">
    <property type="term" value="C:nucleus"/>
    <property type="evidence" value="ECO:0007669"/>
    <property type="project" value="UniProtKB-SubCell"/>
</dbReference>
<dbReference type="HOGENOM" id="CLU_012945_0_0_1"/>
<organism evidence="5 6">
    <name type="scientific">[Torrubiella] hemipterigena</name>
    <dbReference type="NCBI Taxonomy" id="1531966"/>
    <lineage>
        <taxon>Eukaryota</taxon>
        <taxon>Fungi</taxon>
        <taxon>Dikarya</taxon>
        <taxon>Ascomycota</taxon>
        <taxon>Pezizomycotina</taxon>
        <taxon>Sordariomycetes</taxon>
        <taxon>Hypocreomycetidae</taxon>
        <taxon>Hypocreales</taxon>
        <taxon>Clavicipitaceae</taxon>
        <taxon>Clavicipitaceae incertae sedis</taxon>
        <taxon>'Torrubiella' clade</taxon>
    </lineage>
</organism>
<dbReference type="GO" id="GO:0008270">
    <property type="term" value="F:zinc ion binding"/>
    <property type="evidence" value="ECO:0007669"/>
    <property type="project" value="InterPro"/>
</dbReference>
<sequence>MDEYYQHFLSNMAGANSQPMRIPDSINQSPISPTAGSTTFHNFSYLPDFSEISGTGSSKAQKGRRKSASSASGVDAVKHRRTRSGCFTCRSRRVKCDETRPICERCRKGSRDCVYPDPPVTKTSKTKDSAPGATQTTPTSSNGDIDEEKDEEGDVKLATIVDEDEHDEREGLTTTPSTTSGIQASSFRFGNTSDDKSLSPTTMAVAANSGHLATDMAQLADELSGHPNWSHLMPEFQHYLEVFRSKMSSYDYGITNDSDGFFQTTLLNLAVRDEGLLNAVTAFAAYHEVLQEPHGQLSIFLKYYNRSVKILIESLKRTDSYSITTLLTILQLATIEEYLGDWANLMGHQKAAYEIIVKLFNPTTIMQSSIGRMTLQWYVQYDVIVALLGAFPTALPDPWFTTAVRFYQEQIALHPTDVNWKIDELNASMYIIQRDMAHLYSRIAKQQIPENVAVLEHDTITRQLLEWKQSWDPSLVDSRFAVPEEALAGSAMPGDIVDVFTPGILFDNPLLSTTINTAHWHGQMLLHKTQHPLSTPDSIREELASYAYIICQIIASLEAWPKTPSGVLPMMHHNLSMAAYFLPRDARHIAWLGRRFALVESLGYVCSTTRREQVAVLLEQPLFRHWWLPNEEGFTPILKSIRAFAAERNSIRLTEEQELVREVGHLFRKLQP</sequence>
<feature type="domain" description="Zn(2)-C6 fungal-type" evidence="4">
    <location>
        <begin position="85"/>
        <end position="115"/>
    </location>
</feature>
<dbReference type="InterPro" id="IPR001138">
    <property type="entry name" value="Zn2Cys6_DnaBD"/>
</dbReference>
<keyword evidence="2" id="KW-0539">Nucleus</keyword>
<dbReference type="SMART" id="SM00066">
    <property type="entry name" value="GAL4"/>
    <property type="match status" value="1"/>
</dbReference>
<dbReference type="GO" id="GO:0045944">
    <property type="term" value="P:positive regulation of transcription by RNA polymerase II"/>
    <property type="evidence" value="ECO:0007669"/>
    <property type="project" value="TreeGrafter"/>
</dbReference>
<dbReference type="PROSITE" id="PS00463">
    <property type="entry name" value="ZN2_CY6_FUNGAL_1"/>
    <property type="match status" value="1"/>
</dbReference>
<protein>
    <recommendedName>
        <fullName evidence="4">Zn(2)-C6 fungal-type domain-containing protein</fullName>
    </recommendedName>
</protein>
<dbReference type="GO" id="GO:0000976">
    <property type="term" value="F:transcription cis-regulatory region binding"/>
    <property type="evidence" value="ECO:0007669"/>
    <property type="project" value="TreeGrafter"/>
</dbReference>
<keyword evidence="6" id="KW-1185">Reference proteome</keyword>
<dbReference type="Pfam" id="PF00172">
    <property type="entry name" value="Zn_clus"/>
    <property type="match status" value="1"/>
</dbReference>
<dbReference type="Proteomes" id="UP000039046">
    <property type="component" value="Unassembled WGS sequence"/>
</dbReference>
<dbReference type="PROSITE" id="PS50048">
    <property type="entry name" value="ZN2_CY6_FUNGAL_2"/>
    <property type="match status" value="1"/>
</dbReference>
<dbReference type="PANTHER" id="PTHR37534">
    <property type="entry name" value="TRANSCRIPTIONAL ACTIVATOR PROTEIN UGA3"/>
    <property type="match status" value="1"/>
</dbReference>
<evidence type="ECO:0000256" key="1">
    <source>
        <dbReference type="ARBA" id="ARBA00004123"/>
    </source>
</evidence>
<dbReference type="InterPro" id="IPR036864">
    <property type="entry name" value="Zn2-C6_fun-type_DNA-bd_sf"/>
</dbReference>
<gene>
    <name evidence="5" type="ORF">VHEMI03538</name>
</gene>
<evidence type="ECO:0000256" key="3">
    <source>
        <dbReference type="SAM" id="MobiDB-lite"/>
    </source>
</evidence>
<name>A0A0A1TBG9_9HYPO</name>
<evidence type="ECO:0000313" key="6">
    <source>
        <dbReference type="Proteomes" id="UP000039046"/>
    </source>
</evidence>
<feature type="compositionally biased region" description="Acidic residues" evidence="3">
    <location>
        <begin position="144"/>
        <end position="153"/>
    </location>
</feature>
<dbReference type="OrthoDB" id="5278208at2759"/>
<comment type="subcellular location">
    <subcellularLocation>
        <location evidence="1">Nucleus</location>
    </subcellularLocation>
</comment>